<comment type="caution">
    <text evidence="2">The sequence shown here is derived from an EMBL/GenBank/DDBJ whole genome shotgun (WGS) entry which is preliminary data.</text>
</comment>
<evidence type="ECO:0000256" key="1">
    <source>
        <dbReference type="SAM" id="MobiDB-lite"/>
    </source>
</evidence>
<name>A0A923MQH7_9BURK</name>
<feature type="region of interest" description="Disordered" evidence="1">
    <location>
        <begin position="19"/>
        <end position="41"/>
    </location>
</feature>
<proteinExistence type="predicted"/>
<sequence>MTTIDPRASVLAALQMRLSARRPSSRTGGPARARGGAPPDAAAQALAQRLAAIDRSDPDGRRKAVRVLLEAQLAREFGTALLNDPAFPGMVEAVQLQLEGDAQAGAAVRTLGDWLLSAPA</sequence>
<dbReference type="AlphaFoldDB" id="A0A923MQH7"/>
<dbReference type="RefSeq" id="WP_187075708.1">
    <property type="nucleotide sequence ID" value="NZ_JACORT010000002.1"/>
</dbReference>
<accession>A0A923MQH7</accession>
<reference evidence="2" key="1">
    <citation type="submission" date="2020-08" db="EMBL/GenBank/DDBJ databases">
        <title>Ramlibacter sp. USB13 16S ribosomal RNA gene genome sequencing and assembly.</title>
        <authorList>
            <person name="Kang M."/>
        </authorList>
    </citation>
    <scope>NUCLEOTIDE SEQUENCE</scope>
    <source>
        <strain evidence="2">USB13</strain>
    </source>
</reference>
<evidence type="ECO:0000313" key="2">
    <source>
        <dbReference type="EMBL" id="MBC5782973.1"/>
    </source>
</evidence>
<organism evidence="2 3">
    <name type="scientific">Ramlibacter cellulosilyticus</name>
    <dbReference type="NCBI Taxonomy" id="2764187"/>
    <lineage>
        <taxon>Bacteria</taxon>
        <taxon>Pseudomonadati</taxon>
        <taxon>Pseudomonadota</taxon>
        <taxon>Betaproteobacteria</taxon>
        <taxon>Burkholderiales</taxon>
        <taxon>Comamonadaceae</taxon>
        <taxon>Ramlibacter</taxon>
    </lineage>
</organism>
<keyword evidence="3" id="KW-1185">Reference proteome</keyword>
<evidence type="ECO:0000313" key="3">
    <source>
        <dbReference type="Proteomes" id="UP000608513"/>
    </source>
</evidence>
<feature type="compositionally biased region" description="Low complexity" evidence="1">
    <location>
        <begin position="28"/>
        <end position="41"/>
    </location>
</feature>
<dbReference type="Proteomes" id="UP000608513">
    <property type="component" value="Unassembled WGS sequence"/>
</dbReference>
<gene>
    <name evidence="2" type="ORF">H8N03_08445</name>
</gene>
<protein>
    <submittedName>
        <fullName evidence="2">Uncharacterized protein</fullName>
    </submittedName>
</protein>
<dbReference type="EMBL" id="JACORT010000002">
    <property type="protein sequence ID" value="MBC5782973.1"/>
    <property type="molecule type" value="Genomic_DNA"/>
</dbReference>